<organism evidence="1 2">
    <name type="scientific">Rhodococcus rhodochrous J45</name>
    <dbReference type="NCBI Taxonomy" id="935266"/>
    <lineage>
        <taxon>Bacteria</taxon>
        <taxon>Bacillati</taxon>
        <taxon>Actinomycetota</taxon>
        <taxon>Actinomycetes</taxon>
        <taxon>Mycobacteriales</taxon>
        <taxon>Nocardiaceae</taxon>
        <taxon>Rhodococcus</taxon>
    </lineage>
</organism>
<dbReference type="CDD" id="cd00719">
    <property type="entry name" value="GIY-YIG_SF"/>
    <property type="match status" value="1"/>
</dbReference>
<reference evidence="1 2" key="1">
    <citation type="submission" date="2019-07" db="EMBL/GenBank/DDBJ databases">
        <title>Genome sequencing of lignin-degrading bacterial isolates.</title>
        <authorList>
            <person name="Gladden J."/>
        </authorList>
    </citation>
    <scope>NUCLEOTIDE SEQUENCE [LARGE SCALE GENOMIC DNA]</scope>
    <source>
        <strain evidence="1 2">J45</strain>
    </source>
</reference>
<dbReference type="Proteomes" id="UP000317573">
    <property type="component" value="Unassembled WGS sequence"/>
</dbReference>
<dbReference type="AlphaFoldDB" id="A0A562E4N0"/>
<dbReference type="EMBL" id="VLJT01000020">
    <property type="protein sequence ID" value="TWH16648.1"/>
    <property type="molecule type" value="Genomic_DNA"/>
</dbReference>
<proteinExistence type="predicted"/>
<comment type="caution">
    <text evidence="1">The sequence shown here is derived from an EMBL/GenBank/DDBJ whole genome shotgun (WGS) entry which is preliminary data.</text>
</comment>
<evidence type="ECO:0000313" key="2">
    <source>
        <dbReference type="Proteomes" id="UP000317573"/>
    </source>
</evidence>
<evidence type="ECO:0000313" key="1">
    <source>
        <dbReference type="EMBL" id="TWH16648.1"/>
    </source>
</evidence>
<sequence length="294" mass="32039">MIAGSTPEWSSWFPLLGISRNSSVPRLPGIYRVRRRDFDRLDYIGQTGRSLRERLGALSRCHAEQMPYRDPHTAAPALWALRDATGCEFEASFVAVAGDSHTRKGQEALAIGLYRQESGASPTAQFGRIPDGYRASSANNSRLVAAGARFRGGLYDGPPLAEHCAGAPPVGPLTPNTQSQSWCGHGWSPWIALSDVRFTIPANTVGLYRIRGDCNDTLLYVGQGVLPNRPLAHLTKIAKVDHVQGEMFAAQRRLEVSWVAAPQRPANQLLELENDIIAAHVLHLNSAPAAQFKG</sequence>
<accession>A0A562E4N0</accession>
<evidence type="ECO:0008006" key="3">
    <source>
        <dbReference type="Google" id="ProtNLM"/>
    </source>
</evidence>
<gene>
    <name evidence="1" type="ORF">L618_002200000580</name>
</gene>
<name>A0A562E4N0_RHORH</name>
<protein>
    <recommendedName>
        <fullName evidence="3">GIY-YIG domain-containing protein</fullName>
    </recommendedName>
</protein>